<organism evidence="2 3">
    <name type="scientific">Senna tora</name>
    <dbReference type="NCBI Taxonomy" id="362788"/>
    <lineage>
        <taxon>Eukaryota</taxon>
        <taxon>Viridiplantae</taxon>
        <taxon>Streptophyta</taxon>
        <taxon>Embryophyta</taxon>
        <taxon>Tracheophyta</taxon>
        <taxon>Spermatophyta</taxon>
        <taxon>Magnoliopsida</taxon>
        <taxon>eudicotyledons</taxon>
        <taxon>Gunneridae</taxon>
        <taxon>Pentapetalae</taxon>
        <taxon>rosids</taxon>
        <taxon>fabids</taxon>
        <taxon>Fabales</taxon>
        <taxon>Fabaceae</taxon>
        <taxon>Caesalpinioideae</taxon>
        <taxon>Cassia clade</taxon>
        <taxon>Senna</taxon>
    </lineage>
</organism>
<accession>A0A834T178</accession>
<evidence type="ECO:0000313" key="3">
    <source>
        <dbReference type="Proteomes" id="UP000634136"/>
    </source>
</evidence>
<comment type="caution">
    <text evidence="2">The sequence shown here is derived from an EMBL/GenBank/DDBJ whole genome shotgun (WGS) entry which is preliminary data.</text>
</comment>
<sequence>MDPRFDNGYDIPPPVMCNIVSRFSVRELFVVRLVCKEWCRSSKSPVLITDHTKFARANRSKHLLLCGFFYYGNNNRQLAFVDKYDLSYECFDDFIDLLDFVLEHKSSGKFNIVMFVLRTRYVNTLKLWSFYSDTMSWISGALPNIDLTTLHGECAHIHDKLYWWAIIEPR</sequence>
<evidence type="ECO:0000259" key="1">
    <source>
        <dbReference type="Pfam" id="PF00646"/>
    </source>
</evidence>
<dbReference type="AlphaFoldDB" id="A0A834T178"/>
<dbReference type="InterPro" id="IPR036047">
    <property type="entry name" value="F-box-like_dom_sf"/>
</dbReference>
<keyword evidence="3" id="KW-1185">Reference proteome</keyword>
<dbReference type="InterPro" id="IPR001810">
    <property type="entry name" value="F-box_dom"/>
</dbReference>
<gene>
    <name evidence="2" type="ORF">G2W53_032883</name>
</gene>
<dbReference type="EMBL" id="JAAIUW010000010">
    <property type="protein sequence ID" value="KAF7811907.1"/>
    <property type="molecule type" value="Genomic_DNA"/>
</dbReference>
<protein>
    <recommendedName>
        <fullName evidence="1">F-box domain-containing protein</fullName>
    </recommendedName>
</protein>
<proteinExistence type="predicted"/>
<dbReference type="Pfam" id="PF00646">
    <property type="entry name" value="F-box"/>
    <property type="match status" value="1"/>
</dbReference>
<reference evidence="2" key="1">
    <citation type="submission" date="2020-09" db="EMBL/GenBank/DDBJ databases">
        <title>Genome-Enabled Discovery of Anthraquinone Biosynthesis in Senna tora.</title>
        <authorList>
            <person name="Kang S.-H."/>
            <person name="Pandey R.P."/>
            <person name="Lee C.-M."/>
            <person name="Sim J.-S."/>
            <person name="Jeong J.-T."/>
            <person name="Choi B.-S."/>
            <person name="Jung M."/>
            <person name="Ginzburg D."/>
            <person name="Zhao K."/>
            <person name="Won S.Y."/>
            <person name="Oh T.-J."/>
            <person name="Yu Y."/>
            <person name="Kim N.-H."/>
            <person name="Lee O.R."/>
            <person name="Lee T.-H."/>
            <person name="Bashyal P."/>
            <person name="Kim T.-S."/>
            <person name="Lee W.-H."/>
            <person name="Kawkins C."/>
            <person name="Kim C.-K."/>
            <person name="Kim J.S."/>
            <person name="Ahn B.O."/>
            <person name="Rhee S.Y."/>
            <person name="Sohng J.K."/>
        </authorList>
    </citation>
    <scope>NUCLEOTIDE SEQUENCE</scope>
    <source>
        <tissue evidence="2">Leaf</tissue>
    </source>
</reference>
<dbReference type="Proteomes" id="UP000634136">
    <property type="component" value="Unassembled WGS sequence"/>
</dbReference>
<feature type="domain" description="F-box" evidence="1">
    <location>
        <begin position="10"/>
        <end position="47"/>
    </location>
</feature>
<dbReference type="SUPFAM" id="SSF81383">
    <property type="entry name" value="F-box domain"/>
    <property type="match status" value="1"/>
</dbReference>
<name>A0A834T178_9FABA</name>
<evidence type="ECO:0000313" key="2">
    <source>
        <dbReference type="EMBL" id="KAF7811907.1"/>
    </source>
</evidence>